<dbReference type="PANTHER" id="PTHR11256:SF42">
    <property type="entry name" value="APOPTOSIS REGULATOR BAX"/>
    <property type="match status" value="1"/>
</dbReference>
<dbReference type="InterPro" id="IPR036834">
    <property type="entry name" value="Bcl-2-like_sf"/>
</dbReference>
<organism evidence="4 5">
    <name type="scientific">Scyliorhinus torazame</name>
    <name type="common">Cloudy catshark</name>
    <name type="synonym">Catulus torazame</name>
    <dbReference type="NCBI Taxonomy" id="75743"/>
    <lineage>
        <taxon>Eukaryota</taxon>
        <taxon>Metazoa</taxon>
        <taxon>Chordata</taxon>
        <taxon>Craniata</taxon>
        <taxon>Vertebrata</taxon>
        <taxon>Chondrichthyes</taxon>
        <taxon>Elasmobranchii</taxon>
        <taxon>Galeomorphii</taxon>
        <taxon>Galeoidea</taxon>
        <taxon>Carcharhiniformes</taxon>
        <taxon>Scyliorhinidae</taxon>
        <taxon>Scyliorhinus</taxon>
    </lineage>
</organism>
<evidence type="ECO:0000256" key="2">
    <source>
        <dbReference type="ARBA" id="ARBA00022703"/>
    </source>
</evidence>
<keyword evidence="2" id="KW-0053">Apoptosis</keyword>
<dbReference type="Gene3D" id="1.10.437.10">
    <property type="entry name" value="Blc2-like"/>
    <property type="match status" value="1"/>
</dbReference>
<dbReference type="GO" id="GO:0008053">
    <property type="term" value="P:mitochondrial fusion"/>
    <property type="evidence" value="ECO:0007669"/>
    <property type="project" value="TreeGrafter"/>
</dbReference>
<dbReference type="GO" id="GO:0008630">
    <property type="term" value="P:intrinsic apoptotic signaling pathway in response to DNA damage"/>
    <property type="evidence" value="ECO:0007669"/>
    <property type="project" value="TreeGrafter"/>
</dbReference>
<dbReference type="OrthoDB" id="6080198at2759"/>
<sequence length="129" mass="14422">MRTGVTLLRGFIVERTNRRAEGCENPLTITELGGKENELCNPDVKRLGVCLRQIGDELDGNMELQRMIENIGSKCPKEMFFKVAKEQFADGVINWGRVVTLFYFACKLVVKVQLLSVGEGRRGVDAATN</sequence>
<evidence type="ECO:0000313" key="5">
    <source>
        <dbReference type="Proteomes" id="UP000288216"/>
    </source>
</evidence>
<dbReference type="STRING" id="75743.A0A401QD83"/>
<evidence type="ECO:0000259" key="3">
    <source>
        <dbReference type="SMART" id="SM00337"/>
    </source>
</evidence>
<comment type="similarity">
    <text evidence="1">Belongs to the Bcl-2 family.</text>
</comment>
<dbReference type="PRINTS" id="PR01862">
    <property type="entry name" value="BCL2FAMILY"/>
</dbReference>
<dbReference type="GO" id="GO:0097192">
    <property type="term" value="P:extrinsic apoptotic signaling pathway in absence of ligand"/>
    <property type="evidence" value="ECO:0007669"/>
    <property type="project" value="TreeGrafter"/>
</dbReference>
<dbReference type="SMART" id="SM00337">
    <property type="entry name" value="BCL"/>
    <property type="match status" value="1"/>
</dbReference>
<dbReference type="GO" id="GO:0005741">
    <property type="term" value="C:mitochondrial outer membrane"/>
    <property type="evidence" value="ECO:0007669"/>
    <property type="project" value="TreeGrafter"/>
</dbReference>
<dbReference type="OMA" id="QHIGDEL"/>
<name>A0A401QD83_SCYTO</name>
<dbReference type="InterPro" id="IPR046371">
    <property type="entry name" value="Bcl-2_BH1-3"/>
</dbReference>
<dbReference type="PANTHER" id="PTHR11256">
    <property type="entry name" value="BCL-2 RELATED"/>
    <property type="match status" value="1"/>
</dbReference>
<dbReference type="SUPFAM" id="SSF56854">
    <property type="entry name" value="Bcl-2 inhibitors of programmed cell death"/>
    <property type="match status" value="1"/>
</dbReference>
<dbReference type="GO" id="GO:0042981">
    <property type="term" value="P:regulation of apoptotic process"/>
    <property type="evidence" value="ECO:0007669"/>
    <property type="project" value="InterPro"/>
</dbReference>
<dbReference type="InterPro" id="IPR026298">
    <property type="entry name" value="Bcl-2_fam"/>
</dbReference>
<reference evidence="4 5" key="1">
    <citation type="journal article" date="2018" name="Nat. Ecol. Evol.">
        <title>Shark genomes provide insights into elasmobranch evolution and the origin of vertebrates.</title>
        <authorList>
            <person name="Hara Y"/>
            <person name="Yamaguchi K"/>
            <person name="Onimaru K"/>
            <person name="Kadota M"/>
            <person name="Koyanagi M"/>
            <person name="Keeley SD"/>
            <person name="Tatsumi K"/>
            <person name="Tanaka K"/>
            <person name="Motone F"/>
            <person name="Kageyama Y"/>
            <person name="Nozu R"/>
            <person name="Adachi N"/>
            <person name="Nishimura O"/>
            <person name="Nakagawa R"/>
            <person name="Tanegashima C"/>
            <person name="Kiyatake I"/>
            <person name="Matsumoto R"/>
            <person name="Murakumo K"/>
            <person name="Nishida K"/>
            <person name="Terakita A"/>
            <person name="Kuratani S"/>
            <person name="Sato K"/>
            <person name="Hyodo S Kuraku.S."/>
        </authorList>
    </citation>
    <scope>NUCLEOTIDE SEQUENCE [LARGE SCALE GENOMIC DNA]</scope>
</reference>
<dbReference type="EMBL" id="BFAA01029559">
    <property type="protein sequence ID" value="GCB83358.1"/>
    <property type="molecule type" value="Genomic_DNA"/>
</dbReference>
<dbReference type="InterPro" id="IPR002475">
    <property type="entry name" value="Bcl2-like"/>
</dbReference>
<dbReference type="AlphaFoldDB" id="A0A401QD83"/>
<gene>
    <name evidence="4" type="ORF">scyTo_0023459</name>
</gene>
<dbReference type="Pfam" id="PF00452">
    <property type="entry name" value="Bcl-2"/>
    <property type="match status" value="1"/>
</dbReference>
<evidence type="ECO:0000256" key="1">
    <source>
        <dbReference type="ARBA" id="ARBA00009458"/>
    </source>
</evidence>
<dbReference type="GO" id="GO:0015267">
    <property type="term" value="F:channel activity"/>
    <property type="evidence" value="ECO:0007669"/>
    <property type="project" value="TreeGrafter"/>
</dbReference>
<feature type="domain" description="Bcl-2 Bcl-2 homology region 1-3" evidence="3">
    <location>
        <begin position="51"/>
        <end position="124"/>
    </location>
</feature>
<evidence type="ECO:0000313" key="4">
    <source>
        <dbReference type="EMBL" id="GCB83358.1"/>
    </source>
</evidence>
<protein>
    <recommendedName>
        <fullName evidence="3">Bcl-2 Bcl-2 homology region 1-3 domain-containing protein</fullName>
    </recommendedName>
</protein>
<dbReference type="PROSITE" id="PS50062">
    <property type="entry name" value="BCL2_FAMILY"/>
    <property type="match status" value="1"/>
</dbReference>
<keyword evidence="5" id="KW-1185">Reference proteome</keyword>
<dbReference type="Proteomes" id="UP000288216">
    <property type="component" value="Unassembled WGS sequence"/>
</dbReference>
<proteinExistence type="inferred from homology"/>
<dbReference type="GO" id="GO:0051400">
    <property type="term" value="F:BH domain binding"/>
    <property type="evidence" value="ECO:0007669"/>
    <property type="project" value="TreeGrafter"/>
</dbReference>
<dbReference type="GO" id="GO:0001836">
    <property type="term" value="P:release of cytochrome c from mitochondria"/>
    <property type="evidence" value="ECO:0007669"/>
    <property type="project" value="TreeGrafter"/>
</dbReference>
<accession>A0A401QD83</accession>
<comment type="caution">
    <text evidence="4">The sequence shown here is derived from an EMBL/GenBank/DDBJ whole genome shotgun (WGS) entry which is preliminary data.</text>
</comment>